<sequence length="244" mass="25807">MTLRALQHGFRDWLTSESGPLAGRYPAGLAVYLNTYRAQLMACLSDSYPMLVAWLGEAAFAAAAATHIDGSPPHGWTLDAYALDFPVTLDGLYPEDPEVAELARLECGLGLAFVGPDAAAVDPSRLGNVDWEAAALHLAPTFRLLPATTNAAAIWSALAAGERPPPAERLPQAASIAIWRQGFTPLFRTLEAEEGEALALIRAGHGFGALCAALVERLGEEHGPARAGAFLGRWLGDGLIVDVN</sequence>
<name>A0ABS6BHT0_9SPHN</name>
<evidence type="ECO:0000259" key="1">
    <source>
        <dbReference type="Pfam" id="PF09836"/>
    </source>
</evidence>
<reference evidence="2 3" key="1">
    <citation type="submission" date="2021-06" db="EMBL/GenBank/DDBJ databases">
        <title>Sphingomonas sp. XMGL2, whole genome shotgun sequencing project.</title>
        <authorList>
            <person name="Zhao G."/>
            <person name="Shen L."/>
        </authorList>
    </citation>
    <scope>NUCLEOTIDE SEQUENCE [LARGE SCALE GENOMIC DNA]</scope>
    <source>
        <strain evidence="2 3">XMGL2</strain>
    </source>
</reference>
<comment type="caution">
    <text evidence="2">The sequence shown here is derived from an EMBL/GenBank/DDBJ whole genome shotgun (WGS) entry which is preliminary data.</text>
</comment>
<proteinExistence type="predicted"/>
<dbReference type="Proteomes" id="UP000776276">
    <property type="component" value="Unassembled WGS sequence"/>
</dbReference>
<evidence type="ECO:0000313" key="3">
    <source>
        <dbReference type="Proteomes" id="UP000776276"/>
    </source>
</evidence>
<dbReference type="Pfam" id="PF09836">
    <property type="entry name" value="DUF2063"/>
    <property type="match status" value="1"/>
</dbReference>
<protein>
    <submittedName>
        <fullName evidence="2">DNA-binding domain-containing protein</fullName>
    </submittedName>
</protein>
<dbReference type="InterPro" id="IPR018640">
    <property type="entry name" value="DUF2063"/>
</dbReference>
<organism evidence="2 3">
    <name type="scientific">Sphingomonas quercus</name>
    <dbReference type="NCBI Taxonomy" id="2842451"/>
    <lineage>
        <taxon>Bacteria</taxon>
        <taxon>Pseudomonadati</taxon>
        <taxon>Pseudomonadota</taxon>
        <taxon>Alphaproteobacteria</taxon>
        <taxon>Sphingomonadales</taxon>
        <taxon>Sphingomonadaceae</taxon>
        <taxon>Sphingomonas</taxon>
    </lineage>
</organism>
<keyword evidence="3" id="KW-1185">Reference proteome</keyword>
<keyword evidence="2" id="KW-0238">DNA-binding</keyword>
<accession>A0ABS6BHT0</accession>
<feature type="domain" description="Putative DNA-binding" evidence="1">
    <location>
        <begin position="6"/>
        <end position="86"/>
    </location>
</feature>
<gene>
    <name evidence="2" type="ORF">KOF26_08280</name>
</gene>
<dbReference type="EMBL" id="JAHKRT010000003">
    <property type="protein sequence ID" value="MBU3077858.1"/>
    <property type="molecule type" value="Genomic_DNA"/>
</dbReference>
<dbReference type="GO" id="GO:0003677">
    <property type="term" value="F:DNA binding"/>
    <property type="evidence" value="ECO:0007669"/>
    <property type="project" value="UniProtKB-KW"/>
</dbReference>
<dbReference type="RefSeq" id="WP_216322978.1">
    <property type="nucleotide sequence ID" value="NZ_JAHKRT010000003.1"/>
</dbReference>
<evidence type="ECO:0000313" key="2">
    <source>
        <dbReference type="EMBL" id="MBU3077858.1"/>
    </source>
</evidence>